<dbReference type="Proteomes" id="UP000812961">
    <property type="component" value="Unassembled WGS sequence"/>
</dbReference>
<feature type="transmembrane region" description="Helical" evidence="1">
    <location>
        <begin position="140"/>
        <end position="159"/>
    </location>
</feature>
<comment type="caution">
    <text evidence="2">The sequence shown here is derived from an EMBL/GenBank/DDBJ whole genome shotgun (WGS) entry which is preliminary data.</text>
</comment>
<evidence type="ECO:0000313" key="2">
    <source>
        <dbReference type="EMBL" id="MBW8684751.1"/>
    </source>
</evidence>
<feature type="transmembrane region" description="Helical" evidence="1">
    <location>
        <begin position="12"/>
        <end position="32"/>
    </location>
</feature>
<dbReference type="RefSeq" id="WP_220249964.1">
    <property type="nucleotide sequence ID" value="NZ_JAICCF010000002.1"/>
</dbReference>
<protein>
    <recommendedName>
        <fullName evidence="4">DUF3592 domain-containing protein</fullName>
    </recommendedName>
</protein>
<dbReference type="EMBL" id="JAICCF010000002">
    <property type="protein sequence ID" value="MBW8684751.1"/>
    <property type="molecule type" value="Genomic_DNA"/>
</dbReference>
<keyword evidence="3" id="KW-1185">Reference proteome</keyword>
<keyword evidence="1" id="KW-1133">Transmembrane helix</keyword>
<evidence type="ECO:0000313" key="3">
    <source>
        <dbReference type="Proteomes" id="UP000812961"/>
    </source>
</evidence>
<keyword evidence="1" id="KW-0472">Membrane</keyword>
<keyword evidence="1" id="KW-0812">Transmembrane</keyword>
<name>A0ABS7GBP6_9BACT</name>
<accession>A0ABS7GBP6</accession>
<reference evidence="2 3" key="1">
    <citation type="submission" date="2021-08" db="EMBL/GenBank/DDBJ databases">
        <title>The genome sequence of Chitinophaga sp. B61.</title>
        <authorList>
            <person name="Zhang X."/>
        </authorList>
    </citation>
    <scope>NUCLEOTIDE SEQUENCE [LARGE SCALE GENOMIC DNA]</scope>
    <source>
        <strain evidence="2 3">B61</strain>
    </source>
</reference>
<sequence>MTQPTVKNPFKIAPIISVALMLFFANGCFSSYKDRQKEMRHLPLLEAMMKDNTVAIATVNPGYKEVTMKIMGVPIKYYEVTYSYQLNGGGPYNGERILSSPPATTEMPLYYAKSEPSYSSFEPELDIKRIKEAAASTSKLYWSIGWVVLSLMVAIQFVAEIVTFFKERKAVIAAEEAYRQSTHY</sequence>
<organism evidence="2 3">
    <name type="scientific">Chitinophaga rhizophila</name>
    <dbReference type="NCBI Taxonomy" id="2866212"/>
    <lineage>
        <taxon>Bacteria</taxon>
        <taxon>Pseudomonadati</taxon>
        <taxon>Bacteroidota</taxon>
        <taxon>Chitinophagia</taxon>
        <taxon>Chitinophagales</taxon>
        <taxon>Chitinophagaceae</taxon>
        <taxon>Chitinophaga</taxon>
    </lineage>
</organism>
<evidence type="ECO:0008006" key="4">
    <source>
        <dbReference type="Google" id="ProtNLM"/>
    </source>
</evidence>
<proteinExistence type="predicted"/>
<evidence type="ECO:0000256" key="1">
    <source>
        <dbReference type="SAM" id="Phobius"/>
    </source>
</evidence>
<gene>
    <name evidence="2" type="ORF">K1Y79_10460</name>
</gene>